<accession>A0A1V2LF76</accession>
<gene>
    <name evidence="1" type="ORF">BOH78_5357</name>
</gene>
<dbReference type="AlphaFoldDB" id="A0A1V2LF76"/>
<evidence type="ECO:0000313" key="2">
    <source>
        <dbReference type="Proteomes" id="UP000189274"/>
    </source>
</evidence>
<protein>
    <submittedName>
        <fullName evidence="1">Uncharacterized protein</fullName>
    </submittedName>
</protein>
<organism evidence="1 2">
    <name type="scientific">Pichia kudriavzevii</name>
    <name type="common">Yeast</name>
    <name type="synonym">Issatchenkia orientalis</name>
    <dbReference type="NCBI Taxonomy" id="4909"/>
    <lineage>
        <taxon>Eukaryota</taxon>
        <taxon>Fungi</taxon>
        <taxon>Dikarya</taxon>
        <taxon>Ascomycota</taxon>
        <taxon>Saccharomycotina</taxon>
        <taxon>Pichiomycetes</taxon>
        <taxon>Pichiales</taxon>
        <taxon>Pichiaceae</taxon>
        <taxon>Pichia</taxon>
    </lineage>
</organism>
<dbReference type="EMBL" id="MQVM01000176">
    <property type="protein sequence ID" value="ONH70275.1"/>
    <property type="molecule type" value="Genomic_DNA"/>
</dbReference>
<comment type="caution">
    <text evidence="1">The sequence shown here is derived from an EMBL/GenBank/DDBJ whole genome shotgun (WGS) entry which is preliminary data.</text>
</comment>
<name>A0A1V2LF76_PICKU</name>
<sequence>MCELSYNSTYQDSIKASPFEIAYGYESNMIKKVNSWDLEDNKYSPNAEEFVRRVKLILQQTLDNIEPPRTEREMLARINEMTGIGGWSEESGKEKTYDVLWKDCDQTLARKVPERIFNQAALSLRQSLMHNAKSIQEHEQA</sequence>
<evidence type="ECO:0000313" key="1">
    <source>
        <dbReference type="EMBL" id="ONH70275.1"/>
    </source>
</evidence>
<reference evidence="2" key="1">
    <citation type="journal article" date="2017" name="Genome Announc.">
        <title>Genome sequences of Cyberlindnera fabianii 65, Pichia kudriavzevii 129, and Saccharomyces cerevisiae 131 isolated from fermented masau fruits in Zimbabwe.</title>
        <authorList>
            <person name="van Rijswijck I.M.H."/>
            <person name="Derks M.F.L."/>
            <person name="Abee T."/>
            <person name="de Ridder D."/>
            <person name="Smid E.J."/>
        </authorList>
    </citation>
    <scope>NUCLEOTIDE SEQUENCE [LARGE SCALE GENOMIC DNA]</scope>
    <source>
        <strain evidence="2">129</strain>
    </source>
</reference>
<proteinExistence type="predicted"/>
<dbReference type="Proteomes" id="UP000189274">
    <property type="component" value="Unassembled WGS sequence"/>
</dbReference>